<dbReference type="GO" id="GO:0006355">
    <property type="term" value="P:regulation of DNA-templated transcription"/>
    <property type="evidence" value="ECO:0007669"/>
    <property type="project" value="InterPro"/>
</dbReference>
<feature type="domain" description="PAC" evidence="16">
    <location>
        <begin position="711"/>
        <end position="764"/>
    </location>
</feature>
<feature type="coiled-coil region" evidence="13">
    <location>
        <begin position="445"/>
        <end position="510"/>
    </location>
</feature>
<accession>A0A4Y8S5G8</accession>
<dbReference type="InterPro" id="IPR000014">
    <property type="entry name" value="PAS"/>
</dbReference>
<dbReference type="PROSITE" id="PS50113">
    <property type="entry name" value="PAC"/>
    <property type="match status" value="1"/>
</dbReference>
<dbReference type="PROSITE" id="PS50109">
    <property type="entry name" value="HIS_KIN"/>
    <property type="match status" value="1"/>
</dbReference>
<dbReference type="PANTHER" id="PTHR42878:SF7">
    <property type="entry name" value="SENSOR HISTIDINE KINASE GLRK"/>
    <property type="match status" value="1"/>
</dbReference>
<dbReference type="GO" id="GO:0016020">
    <property type="term" value="C:membrane"/>
    <property type="evidence" value="ECO:0007669"/>
    <property type="project" value="UniProtKB-SubCell"/>
</dbReference>
<dbReference type="OrthoDB" id="9813151at2"/>
<feature type="domain" description="Histidine kinase" evidence="14">
    <location>
        <begin position="768"/>
        <end position="983"/>
    </location>
</feature>
<gene>
    <name evidence="17" type="ORF">E2R66_22860</name>
</gene>
<dbReference type="PANTHER" id="PTHR42878">
    <property type="entry name" value="TWO-COMPONENT HISTIDINE KINASE"/>
    <property type="match status" value="1"/>
</dbReference>
<dbReference type="InterPro" id="IPR004358">
    <property type="entry name" value="Sig_transdc_His_kin-like_C"/>
</dbReference>
<dbReference type="InterPro" id="IPR001610">
    <property type="entry name" value="PAC"/>
</dbReference>
<evidence type="ECO:0000256" key="2">
    <source>
        <dbReference type="ARBA" id="ARBA00004141"/>
    </source>
</evidence>
<dbReference type="CDD" id="cd00130">
    <property type="entry name" value="PAS"/>
    <property type="match status" value="1"/>
</dbReference>
<keyword evidence="11" id="KW-0902">Two-component regulatory system</keyword>
<keyword evidence="13" id="KW-0175">Coiled coil</keyword>
<evidence type="ECO:0000256" key="8">
    <source>
        <dbReference type="ARBA" id="ARBA00022777"/>
    </source>
</evidence>
<dbReference type="InterPro" id="IPR013656">
    <property type="entry name" value="PAS_4"/>
</dbReference>
<evidence type="ECO:0000256" key="7">
    <source>
        <dbReference type="ARBA" id="ARBA00022741"/>
    </source>
</evidence>
<evidence type="ECO:0000256" key="1">
    <source>
        <dbReference type="ARBA" id="ARBA00000085"/>
    </source>
</evidence>
<dbReference type="Proteomes" id="UP000297540">
    <property type="component" value="Unassembled WGS sequence"/>
</dbReference>
<keyword evidence="9" id="KW-0067">ATP-binding</keyword>
<dbReference type="SUPFAM" id="SSF47384">
    <property type="entry name" value="Homodimeric domain of signal transducing histidine kinase"/>
    <property type="match status" value="1"/>
</dbReference>
<dbReference type="EMBL" id="SOZE01000033">
    <property type="protein sequence ID" value="TFF34229.1"/>
    <property type="molecule type" value="Genomic_DNA"/>
</dbReference>
<comment type="catalytic activity">
    <reaction evidence="1">
        <text>ATP + protein L-histidine = ADP + protein N-phospho-L-histidine.</text>
        <dbReference type="EC" id="2.7.13.3"/>
    </reaction>
</comment>
<evidence type="ECO:0000256" key="6">
    <source>
        <dbReference type="ARBA" id="ARBA00022692"/>
    </source>
</evidence>
<dbReference type="PROSITE" id="PS50112">
    <property type="entry name" value="PAS"/>
    <property type="match status" value="1"/>
</dbReference>
<dbReference type="GO" id="GO:0007234">
    <property type="term" value="P:osmosensory signaling via phosphorelay pathway"/>
    <property type="evidence" value="ECO:0007669"/>
    <property type="project" value="TreeGrafter"/>
</dbReference>
<evidence type="ECO:0000256" key="5">
    <source>
        <dbReference type="ARBA" id="ARBA00022679"/>
    </source>
</evidence>
<dbReference type="InterPro" id="IPR003594">
    <property type="entry name" value="HATPase_dom"/>
</dbReference>
<dbReference type="InterPro" id="IPR036097">
    <property type="entry name" value="HisK_dim/P_sf"/>
</dbReference>
<evidence type="ECO:0000259" key="14">
    <source>
        <dbReference type="PROSITE" id="PS50109"/>
    </source>
</evidence>
<dbReference type="GO" id="GO:0000155">
    <property type="term" value="F:phosphorelay sensor kinase activity"/>
    <property type="evidence" value="ECO:0007669"/>
    <property type="project" value="InterPro"/>
</dbReference>
<dbReference type="SUPFAM" id="SSF55874">
    <property type="entry name" value="ATPase domain of HSP90 chaperone/DNA topoisomerase II/histidine kinase"/>
    <property type="match status" value="1"/>
</dbReference>
<dbReference type="InterPro" id="IPR000700">
    <property type="entry name" value="PAS-assoc_C"/>
</dbReference>
<dbReference type="RefSeq" id="WP_133235178.1">
    <property type="nucleotide sequence ID" value="NZ_SOZE01000033.1"/>
</dbReference>
<dbReference type="Gene3D" id="2.10.70.100">
    <property type="match status" value="1"/>
</dbReference>
<keyword evidence="6" id="KW-0812">Transmembrane</keyword>
<keyword evidence="7" id="KW-0547">Nucleotide-binding</keyword>
<comment type="subcellular location">
    <subcellularLocation>
        <location evidence="2">Membrane</location>
        <topology evidence="2">Multi-pass membrane protein</topology>
    </subcellularLocation>
</comment>
<keyword evidence="12" id="KW-0472">Membrane</keyword>
<dbReference type="AlphaFoldDB" id="A0A4Y8S5G8"/>
<dbReference type="InterPro" id="IPR013767">
    <property type="entry name" value="PAS_fold"/>
</dbReference>
<dbReference type="SMART" id="SM00091">
    <property type="entry name" value="PAS"/>
    <property type="match status" value="5"/>
</dbReference>
<comment type="caution">
    <text evidence="17">The sequence shown here is derived from an EMBL/GenBank/DDBJ whole genome shotgun (WGS) entry which is preliminary data.</text>
</comment>
<dbReference type="Pfam" id="PF08448">
    <property type="entry name" value="PAS_4"/>
    <property type="match status" value="3"/>
</dbReference>
<dbReference type="FunFam" id="1.10.287.130:FF:000001">
    <property type="entry name" value="Two-component sensor histidine kinase"/>
    <property type="match status" value="1"/>
</dbReference>
<feature type="coiled-coil region" evidence="13">
    <location>
        <begin position="138"/>
        <end position="200"/>
    </location>
</feature>
<dbReference type="Pfam" id="PF00989">
    <property type="entry name" value="PAS"/>
    <property type="match status" value="1"/>
</dbReference>
<dbReference type="Gene3D" id="3.30.565.10">
    <property type="entry name" value="Histidine kinase-like ATPase, C-terminal domain"/>
    <property type="match status" value="1"/>
</dbReference>
<dbReference type="Gene3D" id="3.30.450.20">
    <property type="entry name" value="PAS domain"/>
    <property type="match status" value="5"/>
</dbReference>
<dbReference type="Pfam" id="PF02518">
    <property type="entry name" value="HATPase_c"/>
    <property type="match status" value="1"/>
</dbReference>
<name>A0A4Y8S5G8_9SPHI</name>
<evidence type="ECO:0000256" key="4">
    <source>
        <dbReference type="ARBA" id="ARBA00022553"/>
    </source>
</evidence>
<dbReference type="SMART" id="SM00387">
    <property type="entry name" value="HATPase_c"/>
    <property type="match status" value="1"/>
</dbReference>
<evidence type="ECO:0000256" key="10">
    <source>
        <dbReference type="ARBA" id="ARBA00022989"/>
    </source>
</evidence>
<dbReference type="InterPro" id="IPR036890">
    <property type="entry name" value="HATPase_C_sf"/>
</dbReference>
<protein>
    <recommendedName>
        <fullName evidence="3">histidine kinase</fullName>
        <ecNumber evidence="3">2.7.13.3</ecNumber>
    </recommendedName>
</protein>
<dbReference type="GO" id="GO:0000156">
    <property type="term" value="F:phosphorelay response regulator activity"/>
    <property type="evidence" value="ECO:0007669"/>
    <property type="project" value="TreeGrafter"/>
</dbReference>
<dbReference type="Pfam" id="PF00512">
    <property type="entry name" value="HisKA"/>
    <property type="match status" value="1"/>
</dbReference>
<dbReference type="InterPro" id="IPR003661">
    <property type="entry name" value="HisK_dim/P_dom"/>
</dbReference>
<evidence type="ECO:0000256" key="9">
    <source>
        <dbReference type="ARBA" id="ARBA00022840"/>
    </source>
</evidence>
<dbReference type="CDD" id="cd00082">
    <property type="entry name" value="HisKA"/>
    <property type="match status" value="1"/>
</dbReference>
<keyword evidence="4" id="KW-0597">Phosphoprotein</keyword>
<evidence type="ECO:0000256" key="13">
    <source>
        <dbReference type="SAM" id="Coils"/>
    </source>
</evidence>
<dbReference type="NCBIfam" id="TIGR00229">
    <property type="entry name" value="sensory_box"/>
    <property type="match status" value="2"/>
</dbReference>
<sequence>MNNYSRFSSDELLDILALSPNATGVYTSRDIIIQYANDAMLNFWGKSTAVIGLPMQLAIPELEGQPFIGLLQDVWETGITYEASDTAADLLVKGKMSTFYFDFVYRALKNSEGDVYAILHTATDVTERYLNQQVLKNAKKTQQQLTREQALNEELNNAIEELRASNEELNETQFKLQVLNSELEDRVDRRTKALAESEANLRNMILQAPVAIGLFAGYDMVLDVVNDKFLELWGRERSVIGQKLEDVLPELKDQPYIKIMQEVYTTNVPYIGREANVMLNRNGHPEQGYYNFINQPFKNAAGETTGIMVVAAEVTDQVLAGNRIKHSENRLSAMVMSTPISMAILEGHDMVITVANHSMLDIWGRTSEQVLEQKLLDVFPELIDQPFPKMLDEVFATGKRLAISEIAVDIVTPETTKHLYVNFSYDPLFAADGQVESIMVSVVNITDAVEARKQLEQNEAELQVLNEEISAANEELAATNEELFATNEELNETQHDLQRIINELETSEGKLRYMLADAPIAIALFTGRDMVIESANKKALEAWGKDSSVVGKPLHIALPELAGQQFLNLLDNVFTSGVAYNGNEVKALIEQGGKTEEVYSNFVYHPLKDSKGATTSIILVASIVTEQVKARKEVQKAEEQTRFAIEAANVGTWFLDVETREFIVSARLKEQFGYRADEDVSYDMVVAAIPEDYKERVLKAVERVISTGGDYVMEHPVIGHDNQKKRWVRAFGKLYPNESGKLTHFSGLMMDITEQKEDEQRKNDFIGMVSHELKTPLTSLSAYAQMLYNKARNNDDGFTLNALEKVNAQVKKMSAMVNGFLNVSRLESGKIFLNMHAFRLDELVNEMIADANLTIASHSISVTTTEAISLTGDRDKIGSVISNLLSNAVKYSPRGRRIEVACELLGNMARVSVKDEGMGVKPNDIEKIFDRYYRVESTHTQTVSGFGIGLYICAEIVQRHDGRIWVESEQGEGSTFYFTLPVN</sequence>
<evidence type="ECO:0000256" key="11">
    <source>
        <dbReference type="ARBA" id="ARBA00023012"/>
    </source>
</evidence>
<evidence type="ECO:0000259" key="15">
    <source>
        <dbReference type="PROSITE" id="PS50112"/>
    </source>
</evidence>
<dbReference type="InterPro" id="IPR035965">
    <property type="entry name" value="PAS-like_dom_sf"/>
</dbReference>
<dbReference type="SMART" id="SM00086">
    <property type="entry name" value="PAC"/>
    <property type="match status" value="3"/>
</dbReference>
<dbReference type="SUPFAM" id="SSF55785">
    <property type="entry name" value="PYP-like sensor domain (PAS domain)"/>
    <property type="match status" value="5"/>
</dbReference>
<dbReference type="GO" id="GO:0005524">
    <property type="term" value="F:ATP binding"/>
    <property type="evidence" value="ECO:0007669"/>
    <property type="project" value="UniProtKB-KW"/>
</dbReference>
<dbReference type="FunFam" id="3.30.565.10:FF:000006">
    <property type="entry name" value="Sensor histidine kinase WalK"/>
    <property type="match status" value="1"/>
</dbReference>
<keyword evidence="10" id="KW-1133">Transmembrane helix</keyword>
<keyword evidence="8" id="KW-0418">Kinase</keyword>
<feature type="domain" description="PAS" evidence="15">
    <location>
        <begin position="637"/>
        <end position="708"/>
    </location>
</feature>
<dbReference type="InterPro" id="IPR005467">
    <property type="entry name" value="His_kinase_dom"/>
</dbReference>
<dbReference type="PRINTS" id="PR00344">
    <property type="entry name" value="BCTRLSENSOR"/>
</dbReference>
<keyword evidence="18" id="KW-1185">Reference proteome</keyword>
<evidence type="ECO:0000256" key="3">
    <source>
        <dbReference type="ARBA" id="ARBA00012438"/>
    </source>
</evidence>
<dbReference type="Gene3D" id="1.10.287.130">
    <property type="match status" value="1"/>
</dbReference>
<keyword evidence="5" id="KW-0808">Transferase</keyword>
<organism evidence="17 18">
    <name type="scientific">Mucilaginibacter psychrotolerans</name>
    <dbReference type="NCBI Taxonomy" id="1524096"/>
    <lineage>
        <taxon>Bacteria</taxon>
        <taxon>Pseudomonadati</taxon>
        <taxon>Bacteroidota</taxon>
        <taxon>Sphingobacteriia</taxon>
        <taxon>Sphingobacteriales</taxon>
        <taxon>Sphingobacteriaceae</taxon>
        <taxon>Mucilaginibacter</taxon>
    </lineage>
</organism>
<evidence type="ECO:0000313" key="18">
    <source>
        <dbReference type="Proteomes" id="UP000297540"/>
    </source>
</evidence>
<proteinExistence type="predicted"/>
<evidence type="ECO:0000259" key="16">
    <source>
        <dbReference type="PROSITE" id="PS50113"/>
    </source>
</evidence>
<dbReference type="GO" id="GO:0030295">
    <property type="term" value="F:protein kinase activator activity"/>
    <property type="evidence" value="ECO:0007669"/>
    <property type="project" value="TreeGrafter"/>
</dbReference>
<dbReference type="EC" id="2.7.13.3" evidence="3"/>
<dbReference type="InterPro" id="IPR050351">
    <property type="entry name" value="BphY/WalK/GraS-like"/>
</dbReference>
<reference evidence="17 18" key="1">
    <citation type="journal article" date="2017" name="Int. J. Syst. Evol. Microbiol.">
        <title>Mucilaginibacterpsychrotolerans sp. nov., isolated from peatlands.</title>
        <authorList>
            <person name="Deng Y."/>
            <person name="Shen L."/>
            <person name="Xu B."/>
            <person name="Liu Y."/>
            <person name="Gu Z."/>
            <person name="Liu H."/>
            <person name="Zhou Y."/>
        </authorList>
    </citation>
    <scope>NUCLEOTIDE SEQUENCE [LARGE SCALE GENOMIC DNA]</scope>
    <source>
        <strain evidence="17 18">NH7-4</strain>
    </source>
</reference>
<evidence type="ECO:0000256" key="12">
    <source>
        <dbReference type="ARBA" id="ARBA00023136"/>
    </source>
</evidence>
<evidence type="ECO:0000313" key="17">
    <source>
        <dbReference type="EMBL" id="TFF34229.1"/>
    </source>
</evidence>
<dbReference type="SMART" id="SM00388">
    <property type="entry name" value="HisKA"/>
    <property type="match status" value="1"/>
</dbReference>